<dbReference type="EMBL" id="LAZR01037965">
    <property type="protein sequence ID" value="KKL20777.1"/>
    <property type="molecule type" value="Genomic_DNA"/>
</dbReference>
<organism evidence="2">
    <name type="scientific">marine sediment metagenome</name>
    <dbReference type="NCBI Taxonomy" id="412755"/>
    <lineage>
        <taxon>unclassified sequences</taxon>
        <taxon>metagenomes</taxon>
        <taxon>ecological metagenomes</taxon>
    </lineage>
</organism>
<feature type="region of interest" description="Disordered" evidence="1">
    <location>
        <begin position="1"/>
        <end position="92"/>
    </location>
</feature>
<name>A0A0F9C3D9_9ZZZZ</name>
<accession>A0A0F9C3D9</accession>
<reference evidence="2" key="1">
    <citation type="journal article" date="2015" name="Nature">
        <title>Complex archaea that bridge the gap between prokaryotes and eukaryotes.</title>
        <authorList>
            <person name="Spang A."/>
            <person name="Saw J.H."/>
            <person name="Jorgensen S.L."/>
            <person name="Zaremba-Niedzwiedzka K."/>
            <person name="Martijn J."/>
            <person name="Lind A.E."/>
            <person name="van Eijk R."/>
            <person name="Schleper C."/>
            <person name="Guy L."/>
            <person name="Ettema T.J."/>
        </authorList>
    </citation>
    <scope>NUCLEOTIDE SEQUENCE</scope>
</reference>
<feature type="compositionally biased region" description="Low complexity" evidence="1">
    <location>
        <begin position="31"/>
        <end position="41"/>
    </location>
</feature>
<gene>
    <name evidence="2" type="ORF">LCGC14_2452070</name>
</gene>
<evidence type="ECO:0000256" key="1">
    <source>
        <dbReference type="SAM" id="MobiDB-lite"/>
    </source>
</evidence>
<protein>
    <submittedName>
        <fullName evidence="2">Uncharacterized protein</fullName>
    </submittedName>
</protein>
<comment type="caution">
    <text evidence="2">The sequence shown here is derived from an EMBL/GenBank/DDBJ whole genome shotgun (WGS) entry which is preliminary data.</text>
</comment>
<sequence length="147" mass="15928">MALHPEGYQAPRPYSPPSETAPRRRPRTGFGARPPGRRVGPAPGGPGRRVGPNRGYISPLRQAPYEGPYRTPSPYVPPTGTVPPGERVGDMSPYLDIVKGFLQPPGRRVGPGPGPGRRVGPEQSLAFPQIDEIRRRALLMQVLGGRR</sequence>
<feature type="region of interest" description="Disordered" evidence="1">
    <location>
        <begin position="103"/>
        <end position="122"/>
    </location>
</feature>
<evidence type="ECO:0000313" key="2">
    <source>
        <dbReference type="EMBL" id="KKL20777.1"/>
    </source>
</evidence>
<dbReference type="AlphaFoldDB" id="A0A0F9C3D9"/>
<proteinExistence type="predicted"/>